<evidence type="ECO:0000313" key="10">
    <source>
        <dbReference type="Proteomes" id="UP000245469"/>
    </source>
</evidence>
<dbReference type="PANTHER" id="PTHR43289">
    <property type="entry name" value="MITOGEN-ACTIVATED PROTEIN KINASE KINASE KINASE 20-RELATED"/>
    <property type="match status" value="1"/>
</dbReference>
<dbReference type="Pfam" id="PF00069">
    <property type="entry name" value="Pkinase"/>
    <property type="match status" value="1"/>
</dbReference>
<dbReference type="RefSeq" id="WP_109776035.1">
    <property type="nucleotide sequence ID" value="NZ_QGDQ01000030.1"/>
</dbReference>
<dbReference type="GO" id="GO:0005524">
    <property type="term" value="F:ATP binding"/>
    <property type="evidence" value="ECO:0007669"/>
    <property type="project" value="UniProtKB-KW"/>
</dbReference>
<organism evidence="9 10">
    <name type="scientific">Quadrisphaera granulorum</name>
    <dbReference type="NCBI Taxonomy" id="317664"/>
    <lineage>
        <taxon>Bacteria</taxon>
        <taxon>Bacillati</taxon>
        <taxon>Actinomycetota</taxon>
        <taxon>Actinomycetes</taxon>
        <taxon>Kineosporiales</taxon>
        <taxon>Kineosporiaceae</taxon>
        <taxon>Quadrisphaera</taxon>
    </lineage>
</organism>
<comment type="caution">
    <text evidence="9">The sequence shown here is derived from an EMBL/GenBank/DDBJ whole genome shotgun (WGS) entry which is preliminary data.</text>
</comment>
<keyword evidence="10" id="KW-1185">Reference proteome</keyword>
<feature type="domain" description="Protein kinase" evidence="7">
    <location>
        <begin position="542"/>
        <end position="805"/>
    </location>
</feature>
<dbReference type="EMBL" id="QGDQ01000030">
    <property type="protein sequence ID" value="PWJ48443.1"/>
    <property type="molecule type" value="Genomic_DNA"/>
</dbReference>
<dbReference type="SUPFAM" id="SSF47789">
    <property type="entry name" value="C-terminal domain of RNA polymerase alpha subunit"/>
    <property type="match status" value="1"/>
</dbReference>
<keyword evidence="5 9" id="KW-0418">Kinase</keyword>
<evidence type="ECO:0000256" key="4">
    <source>
        <dbReference type="ARBA" id="ARBA00022741"/>
    </source>
</evidence>
<evidence type="ECO:0000256" key="6">
    <source>
        <dbReference type="ARBA" id="ARBA00022840"/>
    </source>
</evidence>
<dbReference type="Gene3D" id="1.10.510.10">
    <property type="entry name" value="Transferase(Phosphotransferase) domain 1"/>
    <property type="match status" value="2"/>
</dbReference>
<accession>A0A315ZTF3</accession>
<dbReference type="Proteomes" id="UP000245469">
    <property type="component" value="Unassembled WGS sequence"/>
</dbReference>
<dbReference type="InterPro" id="IPR000719">
    <property type="entry name" value="Prot_kinase_dom"/>
</dbReference>
<evidence type="ECO:0000256" key="2">
    <source>
        <dbReference type="ARBA" id="ARBA00022527"/>
    </source>
</evidence>
<dbReference type="NCBIfam" id="NF033442">
    <property type="entry name" value="BREX_PglW"/>
    <property type="match status" value="1"/>
</dbReference>
<dbReference type="SUPFAM" id="SSF56112">
    <property type="entry name" value="Protein kinase-like (PK-like)"/>
    <property type="match status" value="2"/>
</dbReference>
<keyword evidence="4" id="KW-0547">Nucleotide-binding</keyword>
<dbReference type="Pfam" id="PF08378">
    <property type="entry name" value="NERD"/>
    <property type="match status" value="1"/>
</dbReference>
<dbReference type="GO" id="GO:0004674">
    <property type="term" value="F:protein serine/threonine kinase activity"/>
    <property type="evidence" value="ECO:0007669"/>
    <property type="project" value="UniProtKB-KW"/>
</dbReference>
<dbReference type="PROSITE" id="PS50011">
    <property type="entry name" value="PROTEIN_KINASE_DOM"/>
    <property type="match status" value="2"/>
</dbReference>
<keyword evidence="3" id="KW-0808">Transferase</keyword>
<dbReference type="EC" id="2.7.11.1" evidence="1"/>
<reference evidence="9 10" key="1">
    <citation type="submission" date="2018-03" db="EMBL/GenBank/DDBJ databases">
        <title>Genomic Encyclopedia of Archaeal and Bacterial Type Strains, Phase II (KMG-II): from individual species to whole genera.</title>
        <authorList>
            <person name="Goeker M."/>
        </authorList>
    </citation>
    <scope>NUCLEOTIDE SEQUENCE [LARGE SCALE GENOMIC DNA]</scope>
    <source>
        <strain evidence="9 10">DSM 44889</strain>
    </source>
</reference>
<evidence type="ECO:0000259" key="7">
    <source>
        <dbReference type="PROSITE" id="PS50011"/>
    </source>
</evidence>
<dbReference type="OrthoDB" id="3404503at2"/>
<dbReference type="InterPro" id="IPR011528">
    <property type="entry name" value="NERD"/>
</dbReference>
<evidence type="ECO:0000259" key="8">
    <source>
        <dbReference type="PROSITE" id="PS50965"/>
    </source>
</evidence>
<dbReference type="PROSITE" id="PS50965">
    <property type="entry name" value="NERD"/>
    <property type="match status" value="1"/>
</dbReference>
<dbReference type="InterPro" id="IPR049832">
    <property type="entry name" value="BREX_PglW"/>
</dbReference>
<proteinExistence type="predicted"/>
<evidence type="ECO:0000256" key="5">
    <source>
        <dbReference type="ARBA" id="ARBA00022777"/>
    </source>
</evidence>
<gene>
    <name evidence="9" type="ORF">BXY45_1307</name>
</gene>
<sequence>MLEQLPRWVEVSPSQFTHESEGLRRVRALLPDAAPYRAWSNFEFRDSHGKWHEVDLLVLGRRRLHLVELKYYSGTLRGDDHRWLRDGHRAEDSPLKLARRKAQRLASKLQDEFRRLAEGQRWQAPDVRSMVPFVQEAVFLHHPGFRSALPDDSAIDLFGLERHGRSSNLPDLSSRLLEAPRPGDNVITAERSNTIAVLMERIGAVPRRQREAGSWVIDEEPLGDGEGWQDWPAFHRVEQTRRGRVRFFVPLPGAPASEQQRVSRTARHEFSITSRLQHEGVLRPADLVDAELGVGLVYPVDDEFQRLDLWLSDQPTGVALPAQLRLLRRVAEAVAYAHGNRVVHRGLSPLVVSVHSSGERVLVGDWQSAGDVEAGARSSDGVTRWLDETTVRVAATRRLAATSLQEVGRRDVEGLRPEVFQAPEGRSRGAVDRVRLDVFALGALAYYLVSGREPARDVTALRERLSRDGGLDLAADLPQVSRALRHVVLHATHPVVGERTPDVASFLEELAHAERSVTETDSGADEVDPLDAAPGAVLDGRFTVVRRLGTGSTAAGLLVEHHEGPDAAAPPVRRVLKVALHDAAAARLADEAEVLRSLDHPRVVTLLEGPLQVGGRRALLLESAGERTLADELSRRGRLSLDRLEGWGSELLEVLVALDRKGVDHRDLKPANLGIREPRNRGPHLVLFDFSLSRAAATSLQAGTPPYLDPFLGTGGRDRFDSAAERYAAAVVLFEMATGSTPVYGDGRSDAGSTPGVDIPTFTAEAFDPAVAAGMVEFFRGALSRNTAQRHDTAADMLAAWRALFAPVPKTVPDDADARAEAAQPSTPLAEAGLSARALSAVEQLDVLTVGDLVAVDPVGLNRLRGVSEATRKEVKSRASAWRKRLLADVTAGGRPAPPAGAAGPSAGVTLQAACQLLLEALGGRGGSRRQAAALVLGAEGELDAFASQQELADALDVTRARAGQHLADFQNDWAGHAPSRALLDGVAGAVRDALAAAGGVATVSELTDAVLARFVPTASHGPPSVADRRVASGLLRLAVDRLAAFSKAQADDAAVATVVSRRHGGRIALLGTDAAFLDAADALGQATAQIVARSVAAGEVLVPEVRAARELREVAATALEPEAPLLGDAGRLVTLGVAVASLVGSGVGRSGSGDLHSLDLPTTTALALALAGAQGSERLPPTEVVARFRARFPALPPLPTSRAHLEALLREAGLDLVWDEAEHGFRARTQVGDTTGLASRAATVTGVPVVSAVGYGQVDRRLAESIAARSFLALGVAGQRVSEVLAAMKARTPADGGAVDVVDVTEVLLTCMREAAQRFGVPWDTVEAADAATPGSIDQQGLAALVTQALPGVEAAVQRAMDVGAEGSRAVLLTDVSPLARYGHLASLGRWSDLSARRRQAVWVLVPQLSIQRGPVIDRTPLPLAAPGQYLTVDDEWLRQRAAGTTGVTA</sequence>
<keyword evidence="2 9" id="KW-0723">Serine/threonine-protein kinase</keyword>
<dbReference type="InterPro" id="IPR011009">
    <property type="entry name" value="Kinase-like_dom_sf"/>
</dbReference>
<protein>
    <recommendedName>
        <fullName evidence="1">non-specific serine/threonine protein kinase</fullName>
        <ecNumber evidence="1">2.7.11.1</ecNumber>
    </recommendedName>
</protein>
<dbReference type="SMART" id="SM00220">
    <property type="entry name" value="S_TKc"/>
    <property type="match status" value="1"/>
</dbReference>
<evidence type="ECO:0000256" key="3">
    <source>
        <dbReference type="ARBA" id="ARBA00022679"/>
    </source>
</evidence>
<feature type="domain" description="Protein kinase" evidence="7">
    <location>
        <begin position="216"/>
        <end position="515"/>
    </location>
</feature>
<dbReference type="PANTHER" id="PTHR43289:SF6">
    <property type="entry name" value="SERINE_THREONINE-PROTEIN KINASE NEKL-3"/>
    <property type="match status" value="1"/>
</dbReference>
<feature type="domain" description="NERD" evidence="8">
    <location>
        <begin position="18"/>
        <end position="128"/>
    </location>
</feature>
<keyword evidence="6" id="KW-0067">ATP-binding</keyword>
<evidence type="ECO:0000313" key="9">
    <source>
        <dbReference type="EMBL" id="PWJ48443.1"/>
    </source>
</evidence>
<evidence type="ECO:0000256" key="1">
    <source>
        <dbReference type="ARBA" id="ARBA00012513"/>
    </source>
</evidence>
<name>A0A315ZTF3_9ACTN</name>